<feature type="region of interest" description="Disordered" evidence="1">
    <location>
        <begin position="1"/>
        <end position="81"/>
    </location>
</feature>
<gene>
    <name evidence="2" type="ORF">RO3G_12180</name>
</gene>
<feature type="compositionally biased region" description="Polar residues" evidence="1">
    <location>
        <begin position="1"/>
        <end position="26"/>
    </location>
</feature>
<dbReference type="AlphaFoldDB" id="I1CG89"/>
<dbReference type="GeneID" id="93619145"/>
<dbReference type="InParanoid" id="I1CG89"/>
<organism evidence="2 3">
    <name type="scientific">Rhizopus delemar (strain RA 99-880 / ATCC MYA-4621 / FGSC 9543 / NRRL 43880)</name>
    <name type="common">Mucormycosis agent</name>
    <name type="synonym">Rhizopus arrhizus var. delemar</name>
    <dbReference type="NCBI Taxonomy" id="246409"/>
    <lineage>
        <taxon>Eukaryota</taxon>
        <taxon>Fungi</taxon>
        <taxon>Fungi incertae sedis</taxon>
        <taxon>Mucoromycota</taxon>
        <taxon>Mucoromycotina</taxon>
        <taxon>Mucoromycetes</taxon>
        <taxon>Mucorales</taxon>
        <taxon>Mucorineae</taxon>
        <taxon>Rhizopodaceae</taxon>
        <taxon>Rhizopus</taxon>
    </lineage>
</organism>
<proteinExistence type="predicted"/>
<dbReference type="EMBL" id="CH476741">
    <property type="protein sequence ID" value="EIE87469.1"/>
    <property type="molecule type" value="Genomic_DNA"/>
</dbReference>
<feature type="compositionally biased region" description="Polar residues" evidence="1">
    <location>
        <begin position="61"/>
        <end position="71"/>
    </location>
</feature>
<dbReference type="Proteomes" id="UP000009138">
    <property type="component" value="Unassembled WGS sequence"/>
</dbReference>
<name>I1CG89_RHIO9</name>
<evidence type="ECO:0000313" key="2">
    <source>
        <dbReference type="EMBL" id="EIE87469.1"/>
    </source>
</evidence>
<accession>I1CG89</accession>
<reference evidence="2 3" key="1">
    <citation type="journal article" date="2009" name="PLoS Genet.">
        <title>Genomic analysis of the basal lineage fungus Rhizopus oryzae reveals a whole-genome duplication.</title>
        <authorList>
            <person name="Ma L.-J."/>
            <person name="Ibrahim A.S."/>
            <person name="Skory C."/>
            <person name="Grabherr M.G."/>
            <person name="Burger G."/>
            <person name="Butler M."/>
            <person name="Elias M."/>
            <person name="Idnurm A."/>
            <person name="Lang B.F."/>
            <person name="Sone T."/>
            <person name="Abe A."/>
            <person name="Calvo S.E."/>
            <person name="Corrochano L.M."/>
            <person name="Engels R."/>
            <person name="Fu J."/>
            <person name="Hansberg W."/>
            <person name="Kim J.-M."/>
            <person name="Kodira C.D."/>
            <person name="Koehrsen M.J."/>
            <person name="Liu B."/>
            <person name="Miranda-Saavedra D."/>
            <person name="O'Leary S."/>
            <person name="Ortiz-Castellanos L."/>
            <person name="Poulter R."/>
            <person name="Rodriguez-Romero J."/>
            <person name="Ruiz-Herrera J."/>
            <person name="Shen Y.-Q."/>
            <person name="Zeng Q."/>
            <person name="Galagan J."/>
            <person name="Birren B.W."/>
            <person name="Cuomo C.A."/>
            <person name="Wickes B.L."/>
        </authorList>
    </citation>
    <scope>NUCLEOTIDE SEQUENCE [LARGE SCALE GENOMIC DNA]</scope>
    <source>
        <strain evidence="3">RA 99-880 / ATCC MYA-4621 / FGSC 9543 / NRRL 43880</strain>
    </source>
</reference>
<feature type="compositionally biased region" description="Polar residues" evidence="1">
    <location>
        <begin position="37"/>
        <end position="47"/>
    </location>
</feature>
<feature type="compositionally biased region" description="Basic residues" evidence="1">
    <location>
        <begin position="48"/>
        <end position="59"/>
    </location>
</feature>
<sequence length="81" mass="8809">MESLPSDDSNSSTLADTSQTSSNITSKRSRPDPHTVSGRQPTNVTAHNSKRPRRHKLKRASGNTAIAPSTRSSKRLHKSSL</sequence>
<dbReference type="VEuPathDB" id="FungiDB:RO3G_12180"/>
<evidence type="ECO:0000256" key="1">
    <source>
        <dbReference type="SAM" id="MobiDB-lite"/>
    </source>
</evidence>
<dbReference type="RefSeq" id="XP_067522865.1">
    <property type="nucleotide sequence ID" value="XM_067666764.1"/>
</dbReference>
<keyword evidence="3" id="KW-1185">Reference proteome</keyword>
<feature type="compositionally biased region" description="Basic residues" evidence="1">
    <location>
        <begin position="72"/>
        <end position="81"/>
    </location>
</feature>
<protein>
    <submittedName>
        <fullName evidence="2">Uncharacterized protein</fullName>
    </submittedName>
</protein>
<evidence type="ECO:0000313" key="3">
    <source>
        <dbReference type="Proteomes" id="UP000009138"/>
    </source>
</evidence>